<dbReference type="SUPFAM" id="SSF48452">
    <property type="entry name" value="TPR-like"/>
    <property type="match status" value="1"/>
</dbReference>
<dbReference type="InterPro" id="IPR011990">
    <property type="entry name" value="TPR-like_helical_dom_sf"/>
</dbReference>
<dbReference type="OrthoDB" id="1926212at2759"/>
<accession>A0A1B9GVT2</accession>
<keyword evidence="3" id="KW-1185">Reference proteome</keyword>
<name>A0A1B9GVT2_9TREE</name>
<dbReference type="Pfam" id="PF13432">
    <property type="entry name" value="TPR_16"/>
    <property type="match status" value="2"/>
</dbReference>
<dbReference type="Proteomes" id="UP000092666">
    <property type="component" value="Unassembled WGS sequence"/>
</dbReference>
<evidence type="ECO:0000256" key="1">
    <source>
        <dbReference type="PROSITE-ProRule" id="PRU00339"/>
    </source>
</evidence>
<keyword evidence="1" id="KW-0802">TPR repeat</keyword>
<dbReference type="STRING" id="1296120.A0A1B9GVT2"/>
<reference evidence="2 3" key="1">
    <citation type="submission" date="2013-07" db="EMBL/GenBank/DDBJ databases">
        <title>The Genome Sequence of Cryptococcus heveanensis BCC8398.</title>
        <authorList>
            <consortium name="The Broad Institute Genome Sequencing Platform"/>
            <person name="Cuomo C."/>
            <person name="Litvintseva A."/>
            <person name="Chen Y."/>
            <person name="Heitman J."/>
            <person name="Sun S."/>
            <person name="Springer D."/>
            <person name="Dromer F."/>
            <person name="Young S.K."/>
            <person name="Zeng Q."/>
            <person name="Gargeya S."/>
            <person name="Fitzgerald M."/>
            <person name="Abouelleil A."/>
            <person name="Alvarado L."/>
            <person name="Berlin A.M."/>
            <person name="Chapman S.B."/>
            <person name="Dewar J."/>
            <person name="Goldberg J."/>
            <person name="Griggs A."/>
            <person name="Gujja S."/>
            <person name="Hansen M."/>
            <person name="Howarth C."/>
            <person name="Imamovic A."/>
            <person name="Larimer J."/>
            <person name="McCowan C."/>
            <person name="Murphy C."/>
            <person name="Pearson M."/>
            <person name="Priest M."/>
            <person name="Roberts A."/>
            <person name="Saif S."/>
            <person name="Shea T."/>
            <person name="Sykes S."/>
            <person name="Wortman J."/>
            <person name="Nusbaum C."/>
            <person name="Birren B."/>
        </authorList>
    </citation>
    <scope>NUCLEOTIDE SEQUENCE [LARGE SCALE GENOMIC DNA]</scope>
    <source>
        <strain evidence="2 3">BCC8398</strain>
    </source>
</reference>
<proteinExistence type="predicted"/>
<evidence type="ECO:0000313" key="2">
    <source>
        <dbReference type="EMBL" id="OCF35132.1"/>
    </source>
</evidence>
<dbReference type="EMBL" id="KI669500">
    <property type="protein sequence ID" value="OCF35132.1"/>
    <property type="molecule type" value="Genomic_DNA"/>
</dbReference>
<dbReference type="PROSITE" id="PS50005">
    <property type="entry name" value="TPR"/>
    <property type="match status" value="1"/>
</dbReference>
<protein>
    <submittedName>
        <fullName evidence="2">Uncharacterized protein</fullName>
    </submittedName>
</protein>
<reference evidence="3" key="2">
    <citation type="submission" date="2013-12" db="EMBL/GenBank/DDBJ databases">
        <title>Evolution of pathogenesis and genome organization in the Tremellales.</title>
        <authorList>
            <person name="Cuomo C."/>
            <person name="Litvintseva A."/>
            <person name="Heitman J."/>
            <person name="Chen Y."/>
            <person name="Sun S."/>
            <person name="Springer D."/>
            <person name="Dromer F."/>
            <person name="Young S."/>
            <person name="Zeng Q."/>
            <person name="Chapman S."/>
            <person name="Gujja S."/>
            <person name="Saif S."/>
            <person name="Birren B."/>
        </authorList>
    </citation>
    <scope>NUCLEOTIDE SEQUENCE [LARGE SCALE GENOMIC DNA]</scope>
    <source>
        <strain evidence="3">BCC8398</strain>
    </source>
</reference>
<sequence length="232" mass="24540">MSLIARSVRNTARVASTSLRVAASGAPSRARGVTQAVTRIDSAGSPTFARRAYATASSEASTIDPTVTRAFDLLESGTRALEEGDLAAAAKLYRESVEVKETSEGWHNLGNCEYHLQNKVAAVEAWGKSIELQPSADAHTNLASAYVLDNPPKPALAIKHLTAALELTPEDPEIAFNLAAVLESTGNLDTALTLYKKAQSGGIERAAQNVRNVSAKIIGQRAKEEAAKESAQ</sequence>
<dbReference type="AlphaFoldDB" id="A0A1B9GVT2"/>
<feature type="repeat" description="TPR" evidence="1">
    <location>
        <begin position="103"/>
        <end position="136"/>
    </location>
</feature>
<evidence type="ECO:0000313" key="3">
    <source>
        <dbReference type="Proteomes" id="UP000092666"/>
    </source>
</evidence>
<organism evidence="2 3">
    <name type="scientific">Kwoniella heveanensis BCC8398</name>
    <dbReference type="NCBI Taxonomy" id="1296120"/>
    <lineage>
        <taxon>Eukaryota</taxon>
        <taxon>Fungi</taxon>
        <taxon>Dikarya</taxon>
        <taxon>Basidiomycota</taxon>
        <taxon>Agaricomycotina</taxon>
        <taxon>Tremellomycetes</taxon>
        <taxon>Tremellales</taxon>
        <taxon>Cryptococcaceae</taxon>
        <taxon>Kwoniella</taxon>
    </lineage>
</organism>
<gene>
    <name evidence="2" type="ORF">I316_03173</name>
</gene>
<dbReference type="InterPro" id="IPR019734">
    <property type="entry name" value="TPR_rpt"/>
</dbReference>
<dbReference type="SMART" id="SM00028">
    <property type="entry name" value="TPR"/>
    <property type="match status" value="3"/>
</dbReference>
<dbReference type="Gene3D" id="1.25.40.10">
    <property type="entry name" value="Tetratricopeptide repeat domain"/>
    <property type="match status" value="1"/>
</dbReference>